<reference evidence="5 6" key="1">
    <citation type="submission" date="2019-05" db="EMBL/GenBank/DDBJ databases">
        <title>Emergence of the Ug99 lineage of the wheat stem rust pathogen through somatic hybridization.</title>
        <authorList>
            <person name="Li F."/>
            <person name="Upadhyaya N.M."/>
            <person name="Sperschneider J."/>
            <person name="Matny O."/>
            <person name="Nguyen-Phuc H."/>
            <person name="Mago R."/>
            <person name="Raley C."/>
            <person name="Miller M.E."/>
            <person name="Silverstein K.A.T."/>
            <person name="Henningsen E."/>
            <person name="Hirsch C.D."/>
            <person name="Visser B."/>
            <person name="Pretorius Z.A."/>
            <person name="Steffenson B.J."/>
            <person name="Schwessinger B."/>
            <person name="Dodds P.N."/>
            <person name="Figueroa M."/>
        </authorList>
    </citation>
    <scope>NUCLEOTIDE SEQUENCE [LARGE SCALE GENOMIC DNA]</scope>
    <source>
        <strain evidence="3">21-0</strain>
        <strain evidence="4 6">Ug99</strain>
    </source>
</reference>
<keyword evidence="2" id="KW-1133">Transmembrane helix</keyword>
<evidence type="ECO:0000313" key="4">
    <source>
        <dbReference type="EMBL" id="KAA1121000.1"/>
    </source>
</evidence>
<gene>
    <name evidence="3" type="ORF">PGT21_024377</name>
    <name evidence="4" type="ORF">PGTUg99_025488</name>
</gene>
<dbReference type="EMBL" id="VSWC01000040">
    <property type="protein sequence ID" value="KAA1105927.1"/>
    <property type="molecule type" value="Genomic_DNA"/>
</dbReference>
<dbReference type="AlphaFoldDB" id="A0A5B0PYL5"/>
<dbReference type="Proteomes" id="UP000324748">
    <property type="component" value="Unassembled WGS sequence"/>
</dbReference>
<accession>A0A5B0PYL5</accession>
<evidence type="ECO:0000313" key="3">
    <source>
        <dbReference type="EMBL" id="KAA1105927.1"/>
    </source>
</evidence>
<feature type="compositionally biased region" description="Basic and acidic residues" evidence="1">
    <location>
        <begin position="31"/>
        <end position="40"/>
    </location>
</feature>
<proteinExistence type="predicted"/>
<evidence type="ECO:0000313" key="6">
    <source>
        <dbReference type="Proteomes" id="UP000325313"/>
    </source>
</evidence>
<dbReference type="Proteomes" id="UP000325313">
    <property type="component" value="Unassembled WGS sequence"/>
</dbReference>
<evidence type="ECO:0000313" key="5">
    <source>
        <dbReference type="Proteomes" id="UP000324748"/>
    </source>
</evidence>
<comment type="caution">
    <text evidence="3">The sequence shown here is derived from an EMBL/GenBank/DDBJ whole genome shotgun (WGS) entry which is preliminary data.</text>
</comment>
<evidence type="ECO:0000256" key="1">
    <source>
        <dbReference type="SAM" id="MobiDB-lite"/>
    </source>
</evidence>
<keyword evidence="2" id="KW-0812">Transmembrane</keyword>
<sequence length="158" mass="18063">MATSGKSPWNVLNHAQDHKAQMERHPLAVDVKPTSEREISPETSNSCGEEHLGHRKFPIFPHHMQDENKIENSNCPERRPLYSEKEPVFFHEYNFQVPALSKNGQSLIDTLRQNLRENLQDEKINELIRGASFGVLALCVILLGFFGYIEGFLHSPTL</sequence>
<keyword evidence="2" id="KW-0472">Membrane</keyword>
<feature type="transmembrane region" description="Helical" evidence="2">
    <location>
        <begin position="127"/>
        <end position="149"/>
    </location>
</feature>
<evidence type="ECO:0000256" key="2">
    <source>
        <dbReference type="SAM" id="Phobius"/>
    </source>
</evidence>
<feature type="region of interest" description="Disordered" evidence="1">
    <location>
        <begin position="31"/>
        <end position="51"/>
    </location>
</feature>
<organism evidence="3 5">
    <name type="scientific">Puccinia graminis f. sp. tritici</name>
    <dbReference type="NCBI Taxonomy" id="56615"/>
    <lineage>
        <taxon>Eukaryota</taxon>
        <taxon>Fungi</taxon>
        <taxon>Dikarya</taxon>
        <taxon>Basidiomycota</taxon>
        <taxon>Pucciniomycotina</taxon>
        <taxon>Pucciniomycetes</taxon>
        <taxon>Pucciniales</taxon>
        <taxon>Pucciniaceae</taxon>
        <taxon>Puccinia</taxon>
    </lineage>
</organism>
<name>A0A5B0PYL5_PUCGR</name>
<protein>
    <submittedName>
        <fullName evidence="3">Uncharacterized protein</fullName>
    </submittedName>
</protein>
<dbReference type="EMBL" id="VDEP01000240">
    <property type="protein sequence ID" value="KAA1121000.1"/>
    <property type="molecule type" value="Genomic_DNA"/>
</dbReference>
<keyword evidence="5" id="KW-1185">Reference proteome</keyword>